<evidence type="ECO:0000256" key="2">
    <source>
        <dbReference type="ARBA" id="ARBA00022448"/>
    </source>
</evidence>
<dbReference type="SUPFAM" id="SSF52728">
    <property type="entry name" value="PTS IIb component"/>
    <property type="match status" value="1"/>
</dbReference>
<dbReference type="GO" id="GO:0005737">
    <property type="term" value="C:cytoplasm"/>
    <property type="evidence" value="ECO:0007669"/>
    <property type="project" value="UniProtKB-SubCell"/>
</dbReference>
<sequence>MFGGLSAVVLFRIDERLIHGQVVTAWVGHVKAKSIMVVDDASARNPVLTKVLKMAAPPGIPVSVYDVEAASQALTRSDETSRIMLIVKTPEVAQRLIARVDNNNVFPPEINMGNAGKTPERTKITPNVYLDASGLAALKEIKARGYEVYFQTVPGDTRFTWEKVVKA</sequence>
<dbReference type="Gene3D" id="3.40.35.10">
    <property type="entry name" value="Phosphotransferase system, sorbose subfamily IIB component"/>
    <property type="match status" value="1"/>
</dbReference>
<dbReference type="InterPro" id="IPR004720">
    <property type="entry name" value="PTS_IIB_sorbose-sp"/>
</dbReference>
<organism evidence="9">
    <name type="scientific">Moorella thermoacetica Y72</name>
    <dbReference type="NCBI Taxonomy" id="1325331"/>
    <lineage>
        <taxon>Bacteria</taxon>
        <taxon>Bacillati</taxon>
        <taxon>Bacillota</taxon>
        <taxon>Clostridia</taxon>
        <taxon>Neomoorellales</taxon>
        <taxon>Neomoorellaceae</taxon>
        <taxon>Neomoorella</taxon>
    </lineage>
</organism>
<keyword evidence="6" id="KW-0598">Phosphotransferase system</keyword>
<evidence type="ECO:0000256" key="4">
    <source>
        <dbReference type="ARBA" id="ARBA00022597"/>
    </source>
</evidence>
<keyword evidence="3" id="KW-0963">Cytoplasm</keyword>
<dbReference type="Proteomes" id="UP000063718">
    <property type="component" value="Unassembled WGS sequence"/>
</dbReference>
<evidence type="ECO:0000256" key="5">
    <source>
        <dbReference type="ARBA" id="ARBA00022679"/>
    </source>
</evidence>
<reference evidence="9" key="1">
    <citation type="journal article" date="2014" name="Gene">
        <title>Genome-guided analysis of transformation efficiency and carbon dioxide assimilation by Moorella thermoacetica Y72.</title>
        <authorList>
            <person name="Tsukahara K."/>
            <person name="Kita A."/>
            <person name="Nakashimada Y."/>
            <person name="Hoshino T."/>
            <person name="Murakami K."/>
        </authorList>
    </citation>
    <scope>NUCLEOTIDE SEQUENCE [LARGE SCALE GENOMIC DNA]</scope>
    <source>
        <strain evidence="9">Y72</strain>
    </source>
</reference>
<name>A0A0S6U8R5_NEOTH</name>
<dbReference type="GO" id="GO:0016301">
    <property type="term" value="F:kinase activity"/>
    <property type="evidence" value="ECO:0007669"/>
    <property type="project" value="UniProtKB-KW"/>
</dbReference>
<gene>
    <name evidence="9" type="ORF">MTY_0846</name>
</gene>
<dbReference type="GO" id="GO:0008982">
    <property type="term" value="F:protein-N(PI)-phosphohistidine-sugar phosphotransferase activity"/>
    <property type="evidence" value="ECO:0007669"/>
    <property type="project" value="InterPro"/>
</dbReference>
<proteinExistence type="predicted"/>
<evidence type="ECO:0000259" key="8">
    <source>
        <dbReference type="PROSITE" id="PS51101"/>
    </source>
</evidence>
<dbReference type="EMBL" id="DF238840">
    <property type="protein sequence ID" value="GAF25511.1"/>
    <property type="molecule type" value="Genomic_DNA"/>
</dbReference>
<dbReference type="Pfam" id="PF03830">
    <property type="entry name" value="PTSIIB_sorb"/>
    <property type="match status" value="1"/>
</dbReference>
<evidence type="ECO:0000256" key="1">
    <source>
        <dbReference type="ARBA" id="ARBA00004496"/>
    </source>
</evidence>
<dbReference type="PROSITE" id="PS51101">
    <property type="entry name" value="PTS_EIIB_TYPE_4"/>
    <property type="match status" value="1"/>
</dbReference>
<dbReference type="AlphaFoldDB" id="A0A0S6U8R5"/>
<keyword evidence="5 9" id="KW-0808">Transferase</keyword>
<keyword evidence="2" id="KW-0813">Transport</keyword>
<feature type="domain" description="PTS EIIB type-4" evidence="8">
    <location>
        <begin position="4"/>
        <end position="167"/>
    </location>
</feature>
<protein>
    <submittedName>
        <fullName evidence="9">Phosphotransferase system, mannose/fructose/N-acetylgalactosamine-specific component IIB</fullName>
    </submittedName>
</protein>
<keyword evidence="7" id="KW-0418">Kinase</keyword>
<evidence type="ECO:0000256" key="7">
    <source>
        <dbReference type="ARBA" id="ARBA00022777"/>
    </source>
</evidence>
<keyword evidence="4" id="KW-0762">Sugar transport</keyword>
<accession>A0A0S6U8R5</accession>
<evidence type="ECO:0000313" key="9">
    <source>
        <dbReference type="EMBL" id="GAF25511.1"/>
    </source>
</evidence>
<dbReference type="GO" id="GO:0009401">
    <property type="term" value="P:phosphoenolpyruvate-dependent sugar phosphotransferase system"/>
    <property type="evidence" value="ECO:0007669"/>
    <property type="project" value="UniProtKB-KW"/>
</dbReference>
<evidence type="ECO:0000256" key="6">
    <source>
        <dbReference type="ARBA" id="ARBA00022683"/>
    </source>
</evidence>
<dbReference type="InterPro" id="IPR036667">
    <property type="entry name" value="PTS_IIB_sorbose-sp_sf"/>
</dbReference>
<evidence type="ECO:0000256" key="3">
    <source>
        <dbReference type="ARBA" id="ARBA00022490"/>
    </source>
</evidence>
<comment type="subcellular location">
    <subcellularLocation>
        <location evidence="1">Cytoplasm</location>
    </subcellularLocation>
</comment>